<dbReference type="OrthoDB" id="530409at2"/>
<comment type="caution">
    <text evidence="2">The sequence shown here is derived from an EMBL/GenBank/DDBJ whole genome shotgun (WGS) entry which is preliminary data.</text>
</comment>
<keyword evidence="1" id="KW-0812">Transmembrane</keyword>
<evidence type="ECO:0000256" key="1">
    <source>
        <dbReference type="SAM" id="Phobius"/>
    </source>
</evidence>
<proteinExistence type="predicted"/>
<sequence>MKPLAALVCANVMLAVAMTFSMQSAPLPMWPMVIAWAAFFHLGGMQHAPSALLAVLAHAVFGVAVGWLAALAILANPTALPGSVWVPLVVGAAVGLMSAASGWSRLAVLPVCVYGFAANWAFLDVPGRFDPAVLTALRADNVMIALPPALLIGGLFGWANVRLIARLSAPAADSGRSA</sequence>
<reference evidence="2 3" key="1">
    <citation type="journal article" date="2011" name="J. Bacteriol.">
        <title>Genome sequence of Methyloversatilis universalis FAM5T, a methylotrophic representative of the order Rhodocyclales.</title>
        <authorList>
            <person name="Kittichotirat W."/>
            <person name="Good N.M."/>
            <person name="Hall R."/>
            <person name="Bringel F."/>
            <person name="Lajus A."/>
            <person name="Medigue C."/>
            <person name="Smalley N.E."/>
            <person name="Beck D."/>
            <person name="Bumgarner R."/>
            <person name="Vuilleumier S."/>
            <person name="Kalyuzhnaya M.G."/>
        </authorList>
    </citation>
    <scope>NUCLEOTIDE SEQUENCE [LARGE SCALE GENOMIC DNA]</scope>
    <source>
        <strain evidence="3">ATCC BAA-1314 / JCM 13912 / FAM5</strain>
    </source>
</reference>
<dbReference type="eggNOG" id="ENOG5032H7S">
    <property type="taxonomic scope" value="Bacteria"/>
</dbReference>
<evidence type="ECO:0000313" key="3">
    <source>
        <dbReference type="Proteomes" id="UP000005019"/>
    </source>
</evidence>
<dbReference type="STRING" id="1000565.METUNv1_03917"/>
<dbReference type="EMBL" id="AFHG01000059">
    <property type="protein sequence ID" value="EGK69950.1"/>
    <property type="molecule type" value="Genomic_DNA"/>
</dbReference>
<gene>
    <name evidence="2" type="ORF">METUNv1_03917</name>
</gene>
<evidence type="ECO:0008006" key="4">
    <source>
        <dbReference type="Google" id="ProtNLM"/>
    </source>
</evidence>
<name>F5RHW8_METUF</name>
<feature type="transmembrane region" description="Helical" evidence="1">
    <location>
        <begin position="80"/>
        <end position="99"/>
    </location>
</feature>
<keyword evidence="1" id="KW-0472">Membrane</keyword>
<feature type="transmembrane region" description="Helical" evidence="1">
    <location>
        <begin position="27"/>
        <end position="44"/>
    </location>
</feature>
<evidence type="ECO:0000313" key="2">
    <source>
        <dbReference type="EMBL" id="EGK69950.1"/>
    </source>
</evidence>
<organism evidence="2 3">
    <name type="scientific">Methyloversatilis universalis (strain ATCC BAA-1314 / DSM 25237 / JCM 13912 / CCUG 52030 / FAM5)</name>
    <dbReference type="NCBI Taxonomy" id="1000565"/>
    <lineage>
        <taxon>Bacteria</taxon>
        <taxon>Pseudomonadati</taxon>
        <taxon>Pseudomonadota</taxon>
        <taxon>Betaproteobacteria</taxon>
        <taxon>Nitrosomonadales</taxon>
        <taxon>Sterolibacteriaceae</taxon>
        <taxon>Methyloversatilis</taxon>
    </lineage>
</organism>
<protein>
    <recommendedName>
        <fullName evidence="4">DUF1097 domain-containing protein</fullName>
    </recommendedName>
</protein>
<dbReference type="AlphaFoldDB" id="F5RHW8"/>
<dbReference type="Pfam" id="PF06496">
    <property type="entry name" value="DUF1097"/>
    <property type="match status" value="1"/>
</dbReference>
<keyword evidence="3" id="KW-1185">Reference proteome</keyword>
<dbReference type="Proteomes" id="UP000005019">
    <property type="component" value="Unassembled WGS sequence"/>
</dbReference>
<accession>F5RHW8</accession>
<dbReference type="RefSeq" id="WP_008064677.1">
    <property type="nucleotide sequence ID" value="NZ_AFHG01000059.1"/>
</dbReference>
<dbReference type="InterPro" id="IPR009476">
    <property type="entry name" value="DUF1097"/>
</dbReference>
<feature type="transmembrane region" description="Helical" evidence="1">
    <location>
        <begin position="143"/>
        <end position="161"/>
    </location>
</feature>
<keyword evidence="1" id="KW-1133">Transmembrane helix</keyword>
<feature type="transmembrane region" description="Helical" evidence="1">
    <location>
        <begin position="51"/>
        <end position="74"/>
    </location>
</feature>
<feature type="transmembrane region" description="Helical" evidence="1">
    <location>
        <begin position="106"/>
        <end position="123"/>
    </location>
</feature>